<reference evidence="1 2" key="1">
    <citation type="journal article" date="2024" name="G3 (Bethesda)">
        <title>Genome assembly of Hibiscus sabdariffa L. provides insights into metabolisms of medicinal natural products.</title>
        <authorList>
            <person name="Kim T."/>
        </authorList>
    </citation>
    <scope>NUCLEOTIDE SEQUENCE [LARGE SCALE GENOMIC DNA]</scope>
    <source>
        <strain evidence="1">TK-2024</strain>
        <tissue evidence="1">Old leaves</tissue>
    </source>
</reference>
<evidence type="ECO:0000313" key="2">
    <source>
        <dbReference type="Proteomes" id="UP001396334"/>
    </source>
</evidence>
<protein>
    <submittedName>
        <fullName evidence="1">Uncharacterized protein</fullName>
    </submittedName>
</protein>
<dbReference type="EMBL" id="JBBPBN010000050">
    <property type="protein sequence ID" value="KAK8992170.1"/>
    <property type="molecule type" value="Genomic_DNA"/>
</dbReference>
<dbReference type="Proteomes" id="UP001396334">
    <property type="component" value="Unassembled WGS sequence"/>
</dbReference>
<keyword evidence="2" id="KW-1185">Reference proteome</keyword>
<accession>A0ABR2PUQ2</accession>
<gene>
    <name evidence="1" type="ORF">V6N11_048265</name>
</gene>
<proteinExistence type="predicted"/>
<comment type="caution">
    <text evidence="1">The sequence shown here is derived from an EMBL/GenBank/DDBJ whole genome shotgun (WGS) entry which is preliminary data.</text>
</comment>
<sequence length="127" mass="14602">MILRAPIFVSDSYEGVKNPALVTHPPRIAEEKGRPKEVYIGVPGVILPRRHRPVTNVPFFGLAVQEEIRLMGWQITPRQIVSDVDMIVEEPHTLGKWEMQEGKCKQQWEDNVLRLPMVCEICFVITK</sequence>
<evidence type="ECO:0000313" key="1">
    <source>
        <dbReference type="EMBL" id="KAK8992170.1"/>
    </source>
</evidence>
<name>A0ABR2PUQ2_9ROSI</name>
<organism evidence="1 2">
    <name type="scientific">Hibiscus sabdariffa</name>
    <name type="common">roselle</name>
    <dbReference type="NCBI Taxonomy" id="183260"/>
    <lineage>
        <taxon>Eukaryota</taxon>
        <taxon>Viridiplantae</taxon>
        <taxon>Streptophyta</taxon>
        <taxon>Embryophyta</taxon>
        <taxon>Tracheophyta</taxon>
        <taxon>Spermatophyta</taxon>
        <taxon>Magnoliopsida</taxon>
        <taxon>eudicotyledons</taxon>
        <taxon>Gunneridae</taxon>
        <taxon>Pentapetalae</taxon>
        <taxon>rosids</taxon>
        <taxon>malvids</taxon>
        <taxon>Malvales</taxon>
        <taxon>Malvaceae</taxon>
        <taxon>Malvoideae</taxon>
        <taxon>Hibiscus</taxon>
    </lineage>
</organism>